<comment type="caution">
    <text evidence="2">The sequence shown here is derived from an EMBL/GenBank/DDBJ whole genome shotgun (WGS) entry which is preliminary data.</text>
</comment>
<name>A0A392QZR7_9FABA</name>
<dbReference type="AlphaFoldDB" id="A0A392QZR7"/>
<evidence type="ECO:0000313" key="3">
    <source>
        <dbReference type="Proteomes" id="UP000265520"/>
    </source>
</evidence>
<dbReference type="Proteomes" id="UP000265520">
    <property type="component" value="Unassembled WGS sequence"/>
</dbReference>
<evidence type="ECO:0000313" key="2">
    <source>
        <dbReference type="EMBL" id="MCI29070.1"/>
    </source>
</evidence>
<proteinExistence type="predicted"/>
<keyword evidence="3" id="KW-1185">Reference proteome</keyword>
<reference evidence="2 3" key="1">
    <citation type="journal article" date="2018" name="Front. Plant Sci.">
        <title>Red Clover (Trifolium pratense) and Zigzag Clover (T. medium) - A Picture of Genomic Similarities and Differences.</title>
        <authorList>
            <person name="Dluhosova J."/>
            <person name="Istvanek J."/>
            <person name="Nedelnik J."/>
            <person name="Repkova J."/>
        </authorList>
    </citation>
    <scope>NUCLEOTIDE SEQUENCE [LARGE SCALE GENOMIC DNA]</scope>
    <source>
        <strain evidence="3">cv. 10/8</strain>
        <tissue evidence="2">Leaf</tissue>
    </source>
</reference>
<dbReference type="EMBL" id="LXQA010170075">
    <property type="protein sequence ID" value="MCI29070.1"/>
    <property type="molecule type" value="Genomic_DNA"/>
</dbReference>
<organism evidence="2 3">
    <name type="scientific">Trifolium medium</name>
    <dbReference type="NCBI Taxonomy" id="97028"/>
    <lineage>
        <taxon>Eukaryota</taxon>
        <taxon>Viridiplantae</taxon>
        <taxon>Streptophyta</taxon>
        <taxon>Embryophyta</taxon>
        <taxon>Tracheophyta</taxon>
        <taxon>Spermatophyta</taxon>
        <taxon>Magnoliopsida</taxon>
        <taxon>eudicotyledons</taxon>
        <taxon>Gunneridae</taxon>
        <taxon>Pentapetalae</taxon>
        <taxon>rosids</taxon>
        <taxon>fabids</taxon>
        <taxon>Fabales</taxon>
        <taxon>Fabaceae</taxon>
        <taxon>Papilionoideae</taxon>
        <taxon>50 kb inversion clade</taxon>
        <taxon>NPAAA clade</taxon>
        <taxon>Hologalegina</taxon>
        <taxon>IRL clade</taxon>
        <taxon>Trifolieae</taxon>
        <taxon>Trifolium</taxon>
    </lineage>
</organism>
<sequence length="79" mass="8759">MKGMQGALQFLAESEGELLLVDITDESLCYDTEFECALTIDVDMLDEKEKEWVELTSLGDRVLFLGNECSFSASDLSVA</sequence>
<evidence type="ECO:0000259" key="1">
    <source>
        <dbReference type="Pfam" id="PF03478"/>
    </source>
</evidence>
<dbReference type="InterPro" id="IPR005174">
    <property type="entry name" value="KIB1-4_b-propeller"/>
</dbReference>
<dbReference type="PANTHER" id="PTHR47123:SF15">
    <property type="entry name" value="F-BOX PROTEIN SKIP23"/>
    <property type="match status" value="1"/>
</dbReference>
<dbReference type="PANTHER" id="PTHR47123">
    <property type="entry name" value="F-BOX PROTEIN SKIP23"/>
    <property type="match status" value="1"/>
</dbReference>
<dbReference type="Pfam" id="PF03478">
    <property type="entry name" value="Beta-prop_KIB1-4"/>
    <property type="match status" value="1"/>
</dbReference>
<accession>A0A392QZR7</accession>
<dbReference type="InterPro" id="IPR051304">
    <property type="entry name" value="SCF_F-box_domain"/>
</dbReference>
<feature type="domain" description="KIB1-4 beta-propeller" evidence="1">
    <location>
        <begin position="9"/>
        <end position="75"/>
    </location>
</feature>
<protein>
    <submittedName>
        <fullName evidence="2">F-box protein</fullName>
    </submittedName>
</protein>